<reference evidence="2" key="1">
    <citation type="submission" date="2021-03" db="EMBL/GenBank/DDBJ databases">
        <title>Draft genome sequence of rust myrtle Austropuccinia psidii MF-1, a brazilian biotype.</title>
        <authorList>
            <person name="Quecine M.C."/>
            <person name="Pachon D.M.R."/>
            <person name="Bonatelli M.L."/>
            <person name="Correr F.H."/>
            <person name="Franceschini L.M."/>
            <person name="Leite T.F."/>
            <person name="Margarido G.R.A."/>
            <person name="Almeida C.A."/>
            <person name="Ferrarezi J.A."/>
            <person name="Labate C.A."/>
        </authorList>
    </citation>
    <scope>NUCLEOTIDE SEQUENCE</scope>
    <source>
        <strain evidence="2">MF-1</strain>
    </source>
</reference>
<feature type="compositionally biased region" description="Basic and acidic residues" evidence="1">
    <location>
        <begin position="37"/>
        <end position="58"/>
    </location>
</feature>
<sequence length="101" mass="11527">MPWTQSDATKTLTKKLNSKNFTNKYWDLKIQQYDLSHEHGKESEAGESNADRNEDRNDVGYLVDEDGDLLDDDDVGSNVNIAHVGDTSFFEVRSNTAWEGW</sequence>
<evidence type="ECO:0000313" key="3">
    <source>
        <dbReference type="Proteomes" id="UP000765509"/>
    </source>
</evidence>
<name>A0A9Q3C8R7_9BASI</name>
<dbReference type="Proteomes" id="UP000765509">
    <property type="component" value="Unassembled WGS sequence"/>
</dbReference>
<evidence type="ECO:0000313" key="2">
    <source>
        <dbReference type="EMBL" id="MBW0478296.1"/>
    </source>
</evidence>
<dbReference type="EMBL" id="AVOT02005129">
    <property type="protein sequence ID" value="MBW0478296.1"/>
    <property type="molecule type" value="Genomic_DNA"/>
</dbReference>
<organism evidence="2 3">
    <name type="scientific">Austropuccinia psidii MF-1</name>
    <dbReference type="NCBI Taxonomy" id="1389203"/>
    <lineage>
        <taxon>Eukaryota</taxon>
        <taxon>Fungi</taxon>
        <taxon>Dikarya</taxon>
        <taxon>Basidiomycota</taxon>
        <taxon>Pucciniomycotina</taxon>
        <taxon>Pucciniomycetes</taxon>
        <taxon>Pucciniales</taxon>
        <taxon>Sphaerophragmiaceae</taxon>
        <taxon>Austropuccinia</taxon>
    </lineage>
</organism>
<keyword evidence="3" id="KW-1185">Reference proteome</keyword>
<protein>
    <submittedName>
        <fullName evidence="2">Uncharacterized protein</fullName>
    </submittedName>
</protein>
<dbReference type="AlphaFoldDB" id="A0A9Q3C8R7"/>
<comment type="caution">
    <text evidence="2">The sequence shown here is derived from an EMBL/GenBank/DDBJ whole genome shotgun (WGS) entry which is preliminary data.</text>
</comment>
<gene>
    <name evidence="2" type="ORF">O181_018011</name>
</gene>
<accession>A0A9Q3C8R7</accession>
<evidence type="ECO:0000256" key="1">
    <source>
        <dbReference type="SAM" id="MobiDB-lite"/>
    </source>
</evidence>
<proteinExistence type="predicted"/>
<feature type="region of interest" description="Disordered" evidence="1">
    <location>
        <begin position="37"/>
        <end position="67"/>
    </location>
</feature>